<protein>
    <submittedName>
        <fullName evidence="1">Uncharacterized protein</fullName>
    </submittedName>
</protein>
<reference evidence="1" key="1">
    <citation type="submission" date="2018-11" db="EMBL/GenBank/DDBJ databases">
        <authorList>
            <consortium name="Pathogen Informatics"/>
        </authorList>
    </citation>
    <scope>NUCLEOTIDE SEQUENCE</scope>
</reference>
<accession>A0A448XN41</accession>
<name>A0A448XN41_9PLAT</name>
<keyword evidence="2" id="KW-1185">Reference proteome</keyword>
<proteinExistence type="predicted"/>
<evidence type="ECO:0000313" key="2">
    <source>
        <dbReference type="Proteomes" id="UP000784294"/>
    </source>
</evidence>
<comment type="caution">
    <text evidence="1">The sequence shown here is derived from an EMBL/GenBank/DDBJ whole genome shotgun (WGS) entry which is preliminary data.</text>
</comment>
<organism evidence="1 2">
    <name type="scientific">Protopolystoma xenopodis</name>
    <dbReference type="NCBI Taxonomy" id="117903"/>
    <lineage>
        <taxon>Eukaryota</taxon>
        <taxon>Metazoa</taxon>
        <taxon>Spiralia</taxon>
        <taxon>Lophotrochozoa</taxon>
        <taxon>Platyhelminthes</taxon>
        <taxon>Monogenea</taxon>
        <taxon>Polyopisthocotylea</taxon>
        <taxon>Polystomatidea</taxon>
        <taxon>Polystomatidae</taxon>
        <taxon>Protopolystoma</taxon>
    </lineage>
</organism>
<sequence length="129" mass="14202">MSEQSSRLSPRLIGQALPCSDWLAYLCHLTCSSSPSCLTVADLFPTRFGKMLAPSLSLLASSSLAQVDVTRTEDTFHSPTLLLTLPSRPPPLLTFRTIAQLAHKHPANRFVCQRVLTSRWDQLLPNLSG</sequence>
<dbReference type="Proteomes" id="UP000784294">
    <property type="component" value="Unassembled WGS sequence"/>
</dbReference>
<dbReference type="AlphaFoldDB" id="A0A448XN41"/>
<gene>
    <name evidence="1" type="ORF">PXEA_LOCUS34110</name>
</gene>
<evidence type="ECO:0000313" key="1">
    <source>
        <dbReference type="EMBL" id="VEL40670.1"/>
    </source>
</evidence>
<dbReference type="EMBL" id="CAAALY010265911">
    <property type="protein sequence ID" value="VEL40670.1"/>
    <property type="molecule type" value="Genomic_DNA"/>
</dbReference>